<dbReference type="Proteomes" id="UP000031737">
    <property type="component" value="Unassembled WGS sequence"/>
</dbReference>
<dbReference type="OrthoDB" id="246255at2759"/>
<accession>A0A061J669</accession>
<feature type="transmembrane region" description="Helical" evidence="1">
    <location>
        <begin position="127"/>
        <end position="144"/>
    </location>
</feature>
<name>A0A061J669_TRYRA</name>
<organism evidence="2 3">
    <name type="scientific">Trypanosoma rangeli SC58</name>
    <dbReference type="NCBI Taxonomy" id="429131"/>
    <lineage>
        <taxon>Eukaryota</taxon>
        <taxon>Discoba</taxon>
        <taxon>Euglenozoa</taxon>
        <taxon>Kinetoplastea</taxon>
        <taxon>Metakinetoplastina</taxon>
        <taxon>Trypanosomatida</taxon>
        <taxon>Trypanosomatidae</taxon>
        <taxon>Trypanosoma</taxon>
        <taxon>Herpetosoma</taxon>
    </lineage>
</organism>
<protein>
    <submittedName>
        <fullName evidence="2">Uncharacterized protein</fullName>
    </submittedName>
</protein>
<evidence type="ECO:0000313" key="2">
    <source>
        <dbReference type="EMBL" id="ESL09581.1"/>
    </source>
</evidence>
<dbReference type="VEuPathDB" id="TriTrypDB:TRSC58_02696"/>
<dbReference type="AlphaFoldDB" id="A0A061J669"/>
<evidence type="ECO:0000313" key="3">
    <source>
        <dbReference type="Proteomes" id="UP000031737"/>
    </source>
</evidence>
<feature type="transmembrane region" description="Helical" evidence="1">
    <location>
        <begin position="100"/>
        <end position="121"/>
    </location>
</feature>
<sequence>MGLALCHYIPRDVVLQVGLFFLLLSCILQAILVGSHGKETGCGTIGPRDATIVAGVLVYIGARSAMYTTDQTKICVWSSNSDVVSVGCARFVEAFHVVMGLLLFSFIVSVLSLLFAVFYVAPMSRTTTVFGVAHAIAFFFADGFPHGSRGVFFPSMPILCK</sequence>
<keyword evidence="1" id="KW-1133">Transmembrane helix</keyword>
<gene>
    <name evidence="2" type="ORF">TRSC58_02696</name>
</gene>
<feature type="transmembrane region" description="Helical" evidence="1">
    <location>
        <begin position="13"/>
        <end position="33"/>
    </location>
</feature>
<keyword evidence="1" id="KW-0472">Membrane</keyword>
<reference evidence="2 3" key="1">
    <citation type="submission" date="2013-07" db="EMBL/GenBank/DDBJ databases">
        <authorList>
            <person name="Stoco P.H."/>
            <person name="Wagner G."/>
            <person name="Gerber A."/>
            <person name="Zaha A."/>
            <person name="Thompson C."/>
            <person name="Bartholomeu D.C."/>
            <person name="Luckemeyer D.D."/>
            <person name="Bahia D."/>
            <person name="Loreto E."/>
            <person name="Prestes E.B."/>
            <person name="Lima F.M."/>
            <person name="Rodrigues-Luiz G."/>
            <person name="Vallejo G.A."/>
            <person name="Filho J.F."/>
            <person name="Monteiro K.M."/>
            <person name="Tyler K.M."/>
            <person name="de Almeida L.G."/>
            <person name="Ortiz M.F."/>
            <person name="Siervo M.A."/>
            <person name="de Moraes M.H."/>
            <person name="Cunha O.L."/>
            <person name="Mendonca-Neto R."/>
            <person name="Silva R."/>
            <person name="Teixeira S.M."/>
            <person name="Murta S.M."/>
            <person name="Sincero T.C."/>
            <person name="Mendes T.A."/>
            <person name="Urmenyi T.P."/>
            <person name="Silva V.G."/>
            <person name="da Rocha W.D."/>
            <person name="Andersson B."/>
            <person name="Romanha A.J."/>
            <person name="Steindel M."/>
            <person name="de Vasconcelos A.T."/>
            <person name="Grisard E.C."/>
        </authorList>
    </citation>
    <scope>NUCLEOTIDE SEQUENCE [LARGE SCALE GENOMIC DNA]</scope>
    <source>
        <strain evidence="2 3">SC58</strain>
    </source>
</reference>
<comment type="caution">
    <text evidence="2">The sequence shown here is derived from an EMBL/GenBank/DDBJ whole genome shotgun (WGS) entry which is preliminary data.</text>
</comment>
<keyword evidence="1" id="KW-0812">Transmembrane</keyword>
<proteinExistence type="predicted"/>
<dbReference type="EMBL" id="AUPL01002696">
    <property type="protein sequence ID" value="ESL09581.1"/>
    <property type="molecule type" value="Genomic_DNA"/>
</dbReference>
<keyword evidence="3" id="KW-1185">Reference proteome</keyword>
<evidence type="ECO:0000256" key="1">
    <source>
        <dbReference type="SAM" id="Phobius"/>
    </source>
</evidence>